<gene>
    <name evidence="3" type="ORF">OXX778_LOCUS9161</name>
</gene>
<accession>A0A813WAU2</accession>
<reference evidence="3" key="1">
    <citation type="submission" date="2021-02" db="EMBL/GenBank/DDBJ databases">
        <authorList>
            <person name="Nowell W R."/>
        </authorList>
    </citation>
    <scope>NUCLEOTIDE SEQUENCE</scope>
    <source>
        <strain evidence="3">Ploen Becks lab</strain>
    </source>
</reference>
<evidence type="ECO:0000256" key="2">
    <source>
        <dbReference type="SAM" id="SignalP"/>
    </source>
</evidence>
<feature type="region of interest" description="Disordered" evidence="1">
    <location>
        <begin position="22"/>
        <end position="88"/>
    </location>
</feature>
<name>A0A813WAU2_9BILA</name>
<feature type="signal peptide" evidence="2">
    <location>
        <begin position="1"/>
        <end position="20"/>
    </location>
</feature>
<sequence length="88" mass="9226">MSSKLFKIIVLVQIVGLIIASSGENGDNDSADVTTPENASDSPTTELPTTPAGKKSNKGRGRSGARGKGMQKPNSRRRTSGRRTNQAA</sequence>
<comment type="caution">
    <text evidence="3">The sequence shown here is derived from an EMBL/GenBank/DDBJ whole genome shotgun (WGS) entry which is preliminary data.</text>
</comment>
<organism evidence="3 4">
    <name type="scientific">Brachionus calyciflorus</name>
    <dbReference type="NCBI Taxonomy" id="104777"/>
    <lineage>
        <taxon>Eukaryota</taxon>
        <taxon>Metazoa</taxon>
        <taxon>Spiralia</taxon>
        <taxon>Gnathifera</taxon>
        <taxon>Rotifera</taxon>
        <taxon>Eurotatoria</taxon>
        <taxon>Monogononta</taxon>
        <taxon>Pseudotrocha</taxon>
        <taxon>Ploima</taxon>
        <taxon>Brachionidae</taxon>
        <taxon>Brachionus</taxon>
    </lineage>
</organism>
<feature type="chain" id="PRO_5032476926" evidence="2">
    <location>
        <begin position="21"/>
        <end position="88"/>
    </location>
</feature>
<dbReference type="AlphaFoldDB" id="A0A813WAU2"/>
<keyword evidence="4" id="KW-1185">Reference proteome</keyword>
<proteinExistence type="predicted"/>
<dbReference type="Proteomes" id="UP000663879">
    <property type="component" value="Unassembled WGS sequence"/>
</dbReference>
<protein>
    <submittedName>
        <fullName evidence="3">Uncharacterized protein</fullName>
    </submittedName>
</protein>
<evidence type="ECO:0000256" key="1">
    <source>
        <dbReference type="SAM" id="MobiDB-lite"/>
    </source>
</evidence>
<dbReference type="EMBL" id="CAJNOC010001327">
    <property type="protein sequence ID" value="CAF0855230.1"/>
    <property type="molecule type" value="Genomic_DNA"/>
</dbReference>
<evidence type="ECO:0000313" key="4">
    <source>
        <dbReference type="Proteomes" id="UP000663879"/>
    </source>
</evidence>
<keyword evidence="2" id="KW-0732">Signal</keyword>
<evidence type="ECO:0000313" key="3">
    <source>
        <dbReference type="EMBL" id="CAF0855230.1"/>
    </source>
</evidence>
<feature type="compositionally biased region" description="Basic residues" evidence="1">
    <location>
        <begin position="55"/>
        <end position="65"/>
    </location>
</feature>
<feature type="compositionally biased region" description="Polar residues" evidence="1">
    <location>
        <begin position="31"/>
        <end position="48"/>
    </location>
</feature>